<dbReference type="PANTHER" id="PTHR30189">
    <property type="entry name" value="LPS-ASSEMBLY PROTEIN"/>
    <property type="match status" value="1"/>
</dbReference>
<feature type="region of interest" description="Disordered" evidence="1">
    <location>
        <begin position="756"/>
        <end position="782"/>
    </location>
</feature>
<dbReference type="PANTHER" id="PTHR30189:SF1">
    <property type="entry name" value="LPS-ASSEMBLY PROTEIN LPTD"/>
    <property type="match status" value="1"/>
</dbReference>
<protein>
    <recommendedName>
        <fullName evidence="3">LPS-assembly protein LptD central domain-containing protein</fullName>
    </recommendedName>
</protein>
<evidence type="ECO:0000256" key="2">
    <source>
        <dbReference type="SAM" id="SignalP"/>
    </source>
</evidence>
<evidence type="ECO:0000256" key="1">
    <source>
        <dbReference type="SAM" id="MobiDB-lite"/>
    </source>
</evidence>
<proteinExistence type="predicted"/>
<evidence type="ECO:0000259" key="3">
    <source>
        <dbReference type="Pfam" id="PF19838"/>
    </source>
</evidence>
<sequence>MLFRKYLNNIRFLTFLILLFCLFGAFPISAQQAKPNSISTQNTQLVDSQKVALDKKDSTNTQSKTNPNQIDSEISYTANDSIVFFGNGTGLLYGKSDITYKKINLKADYVRVKMDSSMIFAKGRLDSLGVLQGNPEFSEGENEPYSAKELTYNLKTKKGFIRQAVTQQGEAYILSDKTKKTENDELCLSDGKYTTCDDHEHPHFYLSLSNAKVKPGSYIATGPAHMVLLDIPLPLYIPFGYFPFNSKYSSGIETPNLETDNTRGYGLTNGGYYFAISDYMDLDIRGDVYTRGTWGLNITSTYLKRYKYTGNVGISYREDVTGEPDLDNYSKVKNLNIRWSHSQNPKVNPFRTLSASVNFSTSGYNRSNINSYYSPINAENTKSSSVSFSQRFPNNPFSISGSMLINQQTRDSMISLTLPNLSISMSRIFPFKRKNAIGNERWYEKISMSYSGTLSNSINTKEYKLLHSSFSKDWRNGMQHSIPISASFNILKYITFTTSANYNERWSLSSFKKSWNWNERTKQGKEVIDTLYGFYRNYNFNLGVSANTTLYGFYTPIPAIFGDKIQKIRHVITPSIGFGYNPDFSDPFWGFWDSYVRTRQVTDAEGNTTIVVDQVHYSKYQGTMYGGPGQGKSGSINFSLGNNLEMKVKNPKDTTNVNATKIISLIDNFSVSGSYNMATDSMNWSNFGTTLRLKFGKSYSVNLSASFDPYMWGLSKSDGKTPVRINELRWNHGKFPRFLGTGTSFSYTLSNQTFKKKTSKKNENDNANLPNNVNGEDGNFKDENVNDVLQGNDKTQANKEMEKDADGYDKINIPWSLSLNYTVRYGDNTSLAAFDYKKMEYKRKLTHNIGVSGNLQLTPGWQINGTTSYDFNAKQFSYTMFNITRNLHCWTLTGSMVPFGPYKTYSFRIGVNSSMLQDLKYEKQGNRGSSQNNIVWY</sequence>
<dbReference type="EMBL" id="UPXZ01000039">
    <property type="protein sequence ID" value="VBB48153.1"/>
    <property type="molecule type" value="Genomic_DNA"/>
</dbReference>
<name>A0A653AJB0_9BACT</name>
<dbReference type="InterPro" id="IPR050218">
    <property type="entry name" value="LptD"/>
</dbReference>
<feature type="compositionally biased region" description="Polar residues" evidence="1">
    <location>
        <begin position="59"/>
        <end position="70"/>
    </location>
</feature>
<dbReference type="AlphaFoldDB" id="A0A653AJB0"/>
<feature type="compositionally biased region" description="Polar residues" evidence="1">
    <location>
        <begin position="765"/>
        <end position="774"/>
    </location>
</feature>
<gene>
    <name evidence="4" type="ORF">TRIP_D440171</name>
</gene>
<dbReference type="GO" id="GO:0009279">
    <property type="term" value="C:cell outer membrane"/>
    <property type="evidence" value="ECO:0007669"/>
    <property type="project" value="TreeGrafter"/>
</dbReference>
<evidence type="ECO:0000313" key="4">
    <source>
        <dbReference type="EMBL" id="VBB48153.1"/>
    </source>
</evidence>
<feature type="chain" id="PRO_5024895089" description="LPS-assembly protein LptD central domain-containing protein" evidence="2">
    <location>
        <begin position="31"/>
        <end position="937"/>
    </location>
</feature>
<dbReference type="GO" id="GO:1990351">
    <property type="term" value="C:transporter complex"/>
    <property type="evidence" value="ECO:0007669"/>
    <property type="project" value="TreeGrafter"/>
</dbReference>
<feature type="signal peptide" evidence="2">
    <location>
        <begin position="1"/>
        <end position="30"/>
    </location>
</feature>
<organism evidence="4">
    <name type="scientific">uncultured Paludibacter sp</name>
    <dbReference type="NCBI Taxonomy" id="497635"/>
    <lineage>
        <taxon>Bacteria</taxon>
        <taxon>Pseudomonadati</taxon>
        <taxon>Bacteroidota</taxon>
        <taxon>Bacteroidia</taxon>
        <taxon>Bacteroidales</taxon>
        <taxon>Paludibacteraceae</taxon>
        <taxon>Paludibacter</taxon>
        <taxon>environmental samples</taxon>
    </lineage>
</organism>
<feature type="domain" description="LPS-assembly protein LptD central" evidence="3">
    <location>
        <begin position="219"/>
        <end position="710"/>
    </location>
</feature>
<reference evidence="4" key="1">
    <citation type="submission" date="2018-07" db="EMBL/GenBank/DDBJ databases">
        <authorList>
            <consortium name="Genoscope - CEA"/>
            <person name="William W."/>
        </authorList>
    </citation>
    <scope>NUCLEOTIDE SEQUENCE</scope>
    <source>
        <strain evidence="4">IK1</strain>
    </source>
</reference>
<feature type="region of interest" description="Disordered" evidence="1">
    <location>
        <begin position="51"/>
        <end position="70"/>
    </location>
</feature>
<dbReference type="InterPro" id="IPR045659">
    <property type="entry name" value="LptD_2"/>
</dbReference>
<keyword evidence="2" id="KW-0732">Signal</keyword>
<accession>A0A653AJB0</accession>
<dbReference type="Pfam" id="PF19838">
    <property type="entry name" value="LptD_2"/>
    <property type="match status" value="1"/>
</dbReference>